<dbReference type="GO" id="GO:0061599">
    <property type="term" value="F:molybdopterin molybdotransferase activity"/>
    <property type="evidence" value="ECO:0007669"/>
    <property type="project" value="UniProtKB-UniRule"/>
</dbReference>
<dbReference type="AlphaFoldDB" id="A0A7S8C1C0"/>
<organism evidence="13 14">
    <name type="scientific">Kaustia mangrovi</name>
    <dbReference type="NCBI Taxonomy" id="2593653"/>
    <lineage>
        <taxon>Bacteria</taxon>
        <taxon>Pseudomonadati</taxon>
        <taxon>Pseudomonadota</taxon>
        <taxon>Alphaproteobacteria</taxon>
        <taxon>Hyphomicrobiales</taxon>
        <taxon>Parvibaculaceae</taxon>
        <taxon>Kaustia</taxon>
    </lineage>
</organism>
<dbReference type="SUPFAM" id="SSF63867">
    <property type="entry name" value="MoeA C-terminal domain-like"/>
    <property type="match status" value="1"/>
</dbReference>
<proteinExistence type="inferred from homology"/>
<dbReference type="InterPro" id="IPR038987">
    <property type="entry name" value="MoeA-like"/>
</dbReference>
<evidence type="ECO:0000256" key="9">
    <source>
        <dbReference type="ARBA" id="ARBA00023150"/>
    </source>
</evidence>
<evidence type="ECO:0000256" key="11">
    <source>
        <dbReference type="RuleBase" id="RU365090"/>
    </source>
</evidence>
<comment type="pathway">
    <text evidence="3 11">Cofactor biosynthesis; molybdopterin biosynthesis.</text>
</comment>
<dbReference type="Gene3D" id="2.40.340.10">
    <property type="entry name" value="MoeA, C-terminal, domain IV"/>
    <property type="match status" value="1"/>
</dbReference>
<dbReference type="Pfam" id="PF00994">
    <property type="entry name" value="MoCF_biosynth"/>
    <property type="match status" value="1"/>
</dbReference>
<dbReference type="InterPro" id="IPR036688">
    <property type="entry name" value="MoeA_C_domain_IV_sf"/>
</dbReference>
<dbReference type="EMBL" id="CP058214">
    <property type="protein sequence ID" value="QPC41482.1"/>
    <property type="molecule type" value="Genomic_DNA"/>
</dbReference>
<dbReference type="InterPro" id="IPR005111">
    <property type="entry name" value="MoeA_C_domain_IV"/>
</dbReference>
<feature type="domain" description="MoaB/Mog" evidence="12">
    <location>
        <begin position="177"/>
        <end position="314"/>
    </location>
</feature>
<dbReference type="Gene3D" id="3.90.105.10">
    <property type="entry name" value="Molybdopterin biosynthesis moea protein, domain 2"/>
    <property type="match status" value="1"/>
</dbReference>
<dbReference type="UniPathway" id="UPA00344"/>
<dbReference type="InterPro" id="IPR005110">
    <property type="entry name" value="MoeA_linker/N"/>
</dbReference>
<evidence type="ECO:0000256" key="6">
    <source>
        <dbReference type="ARBA" id="ARBA00022679"/>
    </source>
</evidence>
<dbReference type="PANTHER" id="PTHR10192">
    <property type="entry name" value="MOLYBDOPTERIN BIOSYNTHESIS PROTEIN"/>
    <property type="match status" value="1"/>
</dbReference>
<keyword evidence="6 11" id="KW-0808">Transferase</keyword>
<dbReference type="InterPro" id="IPR036425">
    <property type="entry name" value="MoaB/Mog-like_dom_sf"/>
</dbReference>
<dbReference type="Proteomes" id="UP000593594">
    <property type="component" value="Chromosome"/>
</dbReference>
<dbReference type="Pfam" id="PF03454">
    <property type="entry name" value="MoeA_C"/>
    <property type="match status" value="1"/>
</dbReference>
<evidence type="ECO:0000313" key="13">
    <source>
        <dbReference type="EMBL" id="QPC41482.1"/>
    </source>
</evidence>
<sequence>MSLLPVEDALARILQAVEPLGVEEVPLSHAAGRILAEPLIAGRDQPPADTSAMDGYAVRGADVATAPATLRLIGTAPAGHGFDGAVGPGEAVRIFTGAPLPDGADTIVIQEDTRAEGDTVTVQEPASAGRYVRRAGLDFRTGDTLLEAGMTLNARRIGLAAAMNRAVLPVRRRPRVAIMPTGDELVVPGETPRADQIVSSNNYALAAFVERFGAEALDLGIVRDDLDALRAAIARARGCDILVTLGGASVGDHDLVQQALAEEGLDLSFWRIAMRPGKPLMYGRLGNLRVLGLPGNPVSSLVCGRIFLKPLMDALLGRSAEHDRPLRARLGRDLGENDRRQDYLRATLKPGDDGYPVATPYDRQDSSMLGMLASADCLVVRTPFASPARAGDLVDIVPLDF</sequence>
<comment type="function">
    <text evidence="2 11">Catalyzes the insertion of molybdate into adenylated molybdopterin with the concomitant release of AMP.</text>
</comment>
<dbReference type="GO" id="GO:0005829">
    <property type="term" value="C:cytosol"/>
    <property type="evidence" value="ECO:0007669"/>
    <property type="project" value="TreeGrafter"/>
</dbReference>
<dbReference type="Gene3D" id="3.40.980.10">
    <property type="entry name" value="MoaB/Mog-like domain"/>
    <property type="match status" value="1"/>
</dbReference>
<keyword evidence="7 11" id="KW-0479">Metal-binding</keyword>
<comment type="catalytic activity">
    <reaction evidence="10">
        <text>adenylyl-molybdopterin + molybdate = Mo-molybdopterin + AMP + H(+)</text>
        <dbReference type="Rhea" id="RHEA:35047"/>
        <dbReference type="ChEBI" id="CHEBI:15378"/>
        <dbReference type="ChEBI" id="CHEBI:36264"/>
        <dbReference type="ChEBI" id="CHEBI:62727"/>
        <dbReference type="ChEBI" id="CHEBI:71302"/>
        <dbReference type="ChEBI" id="CHEBI:456215"/>
        <dbReference type="EC" id="2.10.1.1"/>
    </reaction>
</comment>
<dbReference type="FunFam" id="2.170.190.11:FF:000004">
    <property type="entry name" value="Molybdopterin molybdenumtransferase"/>
    <property type="match status" value="1"/>
</dbReference>
<dbReference type="InterPro" id="IPR036135">
    <property type="entry name" value="MoeA_linker/N_sf"/>
</dbReference>
<dbReference type="SMART" id="SM00852">
    <property type="entry name" value="MoCF_biosynth"/>
    <property type="match status" value="1"/>
</dbReference>
<evidence type="ECO:0000256" key="3">
    <source>
        <dbReference type="ARBA" id="ARBA00005046"/>
    </source>
</evidence>
<dbReference type="SUPFAM" id="SSF53218">
    <property type="entry name" value="Molybdenum cofactor biosynthesis proteins"/>
    <property type="match status" value="1"/>
</dbReference>
<comment type="similarity">
    <text evidence="4 11">Belongs to the MoeA family.</text>
</comment>
<evidence type="ECO:0000256" key="2">
    <source>
        <dbReference type="ARBA" id="ARBA00002901"/>
    </source>
</evidence>
<accession>A0A7S8C1C0</accession>
<gene>
    <name evidence="13" type="ORF">HW532_01280</name>
</gene>
<dbReference type="FunFam" id="3.40.980.10:FF:000004">
    <property type="entry name" value="Molybdopterin molybdenumtransferase"/>
    <property type="match status" value="1"/>
</dbReference>
<dbReference type="RefSeq" id="WP_213162700.1">
    <property type="nucleotide sequence ID" value="NZ_CP058214.1"/>
</dbReference>
<evidence type="ECO:0000256" key="10">
    <source>
        <dbReference type="ARBA" id="ARBA00047317"/>
    </source>
</evidence>
<keyword evidence="8 11" id="KW-0460">Magnesium</keyword>
<reference evidence="13 14" key="1">
    <citation type="submission" date="2020-06" db="EMBL/GenBank/DDBJ databases">
        <title>Genome sequence of 2 isolates from Red Sea Mangroves.</title>
        <authorList>
            <person name="Sefrji F."/>
            <person name="Michoud G."/>
            <person name="Merlino G."/>
            <person name="Daffonchio D."/>
        </authorList>
    </citation>
    <scope>NUCLEOTIDE SEQUENCE [LARGE SCALE GENOMIC DNA]</scope>
    <source>
        <strain evidence="13 14">R1DC25</strain>
    </source>
</reference>
<dbReference type="KEGG" id="kmn:HW532_01280"/>
<keyword evidence="14" id="KW-1185">Reference proteome</keyword>
<evidence type="ECO:0000259" key="12">
    <source>
        <dbReference type="SMART" id="SM00852"/>
    </source>
</evidence>
<evidence type="ECO:0000256" key="7">
    <source>
        <dbReference type="ARBA" id="ARBA00022723"/>
    </source>
</evidence>
<evidence type="ECO:0000256" key="4">
    <source>
        <dbReference type="ARBA" id="ARBA00010763"/>
    </source>
</evidence>
<evidence type="ECO:0000256" key="8">
    <source>
        <dbReference type="ARBA" id="ARBA00022842"/>
    </source>
</evidence>
<evidence type="ECO:0000313" key="14">
    <source>
        <dbReference type="Proteomes" id="UP000593594"/>
    </source>
</evidence>
<dbReference type="NCBIfam" id="NF045515">
    <property type="entry name" value="Glp_gephyrin"/>
    <property type="match status" value="1"/>
</dbReference>
<dbReference type="InterPro" id="IPR001453">
    <property type="entry name" value="MoaB/Mog_dom"/>
</dbReference>
<keyword evidence="5 11" id="KW-0500">Molybdenum</keyword>
<dbReference type="CDD" id="cd00887">
    <property type="entry name" value="MoeA"/>
    <property type="match status" value="1"/>
</dbReference>
<keyword evidence="9 11" id="KW-0501">Molybdenum cofactor biosynthesis</keyword>
<dbReference type="SUPFAM" id="SSF63882">
    <property type="entry name" value="MoeA N-terminal region -like"/>
    <property type="match status" value="1"/>
</dbReference>
<protein>
    <recommendedName>
        <fullName evidence="11">Molybdopterin molybdenumtransferase</fullName>
        <ecNumber evidence="11">2.10.1.1</ecNumber>
    </recommendedName>
</protein>
<dbReference type="Gene3D" id="2.170.190.11">
    <property type="entry name" value="Molybdopterin biosynthesis moea protein, domain 3"/>
    <property type="match status" value="1"/>
</dbReference>
<comment type="cofactor">
    <cofactor evidence="1 11">
        <name>Mg(2+)</name>
        <dbReference type="ChEBI" id="CHEBI:18420"/>
    </cofactor>
</comment>
<evidence type="ECO:0000256" key="5">
    <source>
        <dbReference type="ARBA" id="ARBA00022505"/>
    </source>
</evidence>
<dbReference type="PANTHER" id="PTHR10192:SF5">
    <property type="entry name" value="GEPHYRIN"/>
    <property type="match status" value="1"/>
</dbReference>
<dbReference type="Pfam" id="PF03453">
    <property type="entry name" value="MoeA_N"/>
    <property type="match status" value="1"/>
</dbReference>
<name>A0A7S8C1C0_9HYPH</name>
<dbReference type="GO" id="GO:0006777">
    <property type="term" value="P:Mo-molybdopterin cofactor biosynthetic process"/>
    <property type="evidence" value="ECO:0007669"/>
    <property type="project" value="UniProtKB-UniRule"/>
</dbReference>
<evidence type="ECO:0000256" key="1">
    <source>
        <dbReference type="ARBA" id="ARBA00001946"/>
    </source>
</evidence>
<dbReference type="EC" id="2.10.1.1" evidence="11"/>
<dbReference type="GO" id="GO:0046872">
    <property type="term" value="F:metal ion binding"/>
    <property type="evidence" value="ECO:0007669"/>
    <property type="project" value="UniProtKB-UniRule"/>
</dbReference>